<dbReference type="Proteomes" id="UP000254869">
    <property type="component" value="Unassembled WGS sequence"/>
</dbReference>
<sequence length="57" mass="6182">MPIAGTTYRYKDKEELLAAALELSVAQYDTAELLTDAARGVTLRGIASDSPPSRDRI</sequence>
<reference evidence="1 2" key="1">
    <citation type="submission" date="2018-07" db="EMBL/GenBank/DDBJ databases">
        <title>Genomic Encyclopedia of Type Strains, Phase IV (KMG-IV): sequencing the most valuable type-strain genomes for metagenomic binning, comparative biology and taxonomic classification.</title>
        <authorList>
            <person name="Goeker M."/>
        </authorList>
    </citation>
    <scope>NUCLEOTIDE SEQUENCE [LARGE SCALE GENOMIC DNA]</scope>
    <source>
        <strain evidence="1 2">DSM 44290</strain>
    </source>
</reference>
<dbReference type="EMBL" id="QQBC01000003">
    <property type="protein sequence ID" value="RDI66942.1"/>
    <property type="molecule type" value="Genomic_DNA"/>
</dbReference>
<evidence type="ECO:0000313" key="2">
    <source>
        <dbReference type="Proteomes" id="UP000254869"/>
    </source>
</evidence>
<name>A0A370I8A7_9NOCA</name>
<accession>A0A370I8A7</accession>
<dbReference type="RefSeq" id="WP_156524950.1">
    <property type="nucleotide sequence ID" value="NZ_QQBC01000003.1"/>
</dbReference>
<comment type="caution">
    <text evidence="1">The sequence shown here is derived from an EMBL/GenBank/DDBJ whole genome shotgun (WGS) entry which is preliminary data.</text>
</comment>
<gene>
    <name evidence="1" type="ORF">DFR76_10313</name>
</gene>
<dbReference type="AlphaFoldDB" id="A0A370I8A7"/>
<evidence type="ECO:0000313" key="1">
    <source>
        <dbReference type="EMBL" id="RDI66942.1"/>
    </source>
</evidence>
<proteinExistence type="predicted"/>
<protein>
    <submittedName>
        <fullName evidence="1">Uncharacterized protein</fullName>
    </submittedName>
</protein>
<organism evidence="1 2">
    <name type="scientific">Nocardia pseudobrasiliensis</name>
    <dbReference type="NCBI Taxonomy" id="45979"/>
    <lineage>
        <taxon>Bacteria</taxon>
        <taxon>Bacillati</taxon>
        <taxon>Actinomycetota</taxon>
        <taxon>Actinomycetes</taxon>
        <taxon>Mycobacteriales</taxon>
        <taxon>Nocardiaceae</taxon>
        <taxon>Nocardia</taxon>
    </lineage>
</organism>
<keyword evidence="2" id="KW-1185">Reference proteome</keyword>
<dbReference type="STRING" id="1210086.GCA_001613105_05998"/>